<evidence type="ECO:0000313" key="1">
    <source>
        <dbReference type="EMBL" id="RCX09170.1"/>
    </source>
</evidence>
<name>A0A369AII7_9BURK</name>
<sequence length="116" mass="12827">MQVQVHTDDKIHGGESLAEWAQREIQDRLARFREHLTRVEVFLADENSIKGGNDKRCRLEARVAGRPPVAVTAEAEKVAEALAKAADKLIHALDSDLGRAKDKHGHDTIRTQGVGE</sequence>
<comment type="caution">
    <text evidence="1">The sequence shown here is derived from an EMBL/GenBank/DDBJ whole genome shotgun (WGS) entry which is preliminary data.</text>
</comment>
<dbReference type="OrthoDB" id="121633at2"/>
<gene>
    <name evidence="1" type="ORF">DFR45_10658</name>
</gene>
<reference evidence="1 2" key="1">
    <citation type="submission" date="2018-07" db="EMBL/GenBank/DDBJ databases">
        <title>Genomic Encyclopedia of Type Strains, Phase IV (KMG-IV): sequencing the most valuable type-strain genomes for metagenomic binning, comparative biology and taxonomic classification.</title>
        <authorList>
            <person name="Goeker M."/>
        </authorList>
    </citation>
    <scope>NUCLEOTIDE SEQUENCE [LARGE SCALE GENOMIC DNA]</scope>
    <source>
        <strain evidence="1 2">DSM 100911</strain>
    </source>
</reference>
<keyword evidence="2" id="KW-1185">Reference proteome</keyword>
<dbReference type="InterPro" id="IPR036567">
    <property type="entry name" value="RHF-like"/>
</dbReference>
<accession>A0A369AII7</accession>
<dbReference type="Pfam" id="PF02482">
    <property type="entry name" value="Ribosomal_S30AE"/>
    <property type="match status" value="1"/>
</dbReference>
<evidence type="ECO:0000313" key="2">
    <source>
        <dbReference type="Proteomes" id="UP000252174"/>
    </source>
</evidence>
<proteinExistence type="predicted"/>
<dbReference type="RefSeq" id="WP_114483502.1">
    <property type="nucleotide sequence ID" value="NZ_QPJU01000006.1"/>
</dbReference>
<dbReference type="SUPFAM" id="SSF69754">
    <property type="entry name" value="Ribosome binding protein Y (YfiA homologue)"/>
    <property type="match status" value="1"/>
</dbReference>
<dbReference type="InterPro" id="IPR003489">
    <property type="entry name" value="RHF/RaiA"/>
</dbReference>
<dbReference type="GO" id="GO:0005840">
    <property type="term" value="C:ribosome"/>
    <property type="evidence" value="ECO:0007669"/>
    <property type="project" value="UniProtKB-KW"/>
</dbReference>
<keyword evidence="1" id="KW-0689">Ribosomal protein</keyword>
<dbReference type="EMBL" id="QPJU01000006">
    <property type="protein sequence ID" value="RCX09170.1"/>
    <property type="molecule type" value="Genomic_DNA"/>
</dbReference>
<organism evidence="1 2">
    <name type="scientific">Extensimonas vulgaris</name>
    <dbReference type="NCBI Taxonomy" id="1031594"/>
    <lineage>
        <taxon>Bacteria</taxon>
        <taxon>Pseudomonadati</taxon>
        <taxon>Pseudomonadota</taxon>
        <taxon>Betaproteobacteria</taxon>
        <taxon>Burkholderiales</taxon>
        <taxon>Comamonadaceae</taxon>
        <taxon>Extensimonas</taxon>
    </lineage>
</organism>
<dbReference type="Proteomes" id="UP000252174">
    <property type="component" value="Unassembled WGS sequence"/>
</dbReference>
<dbReference type="Gene3D" id="3.30.160.100">
    <property type="entry name" value="Ribosome hibernation promotion factor-like"/>
    <property type="match status" value="1"/>
</dbReference>
<protein>
    <submittedName>
        <fullName evidence="1">Sigma 54 modulation/S30EA-like ribosomal protein</fullName>
    </submittedName>
</protein>
<keyword evidence="1" id="KW-0687">Ribonucleoprotein</keyword>
<dbReference type="AlphaFoldDB" id="A0A369AII7"/>